<dbReference type="EMBL" id="LVYI01000007">
    <property type="protein sequence ID" value="OAP57590.1"/>
    <property type="molecule type" value="Genomic_DNA"/>
</dbReference>
<dbReference type="PROSITE" id="PS50217">
    <property type="entry name" value="BZIP"/>
    <property type="match status" value="1"/>
</dbReference>
<feature type="domain" description="BZIP" evidence="2">
    <location>
        <begin position="7"/>
        <end position="70"/>
    </location>
</feature>
<keyword evidence="4" id="KW-1185">Reference proteome</keyword>
<dbReference type="InterPro" id="IPR004827">
    <property type="entry name" value="bZIP"/>
</dbReference>
<keyword evidence="1" id="KW-0175">Coiled coil</keyword>
<evidence type="ECO:0000256" key="1">
    <source>
        <dbReference type="SAM" id="Coils"/>
    </source>
</evidence>
<name>A0A178ZCS1_9EURO</name>
<dbReference type="PROSITE" id="PS00036">
    <property type="entry name" value="BZIP_BASIC"/>
    <property type="match status" value="1"/>
</dbReference>
<organism evidence="3 4">
    <name type="scientific">Fonsecaea erecta</name>
    <dbReference type="NCBI Taxonomy" id="1367422"/>
    <lineage>
        <taxon>Eukaryota</taxon>
        <taxon>Fungi</taxon>
        <taxon>Dikarya</taxon>
        <taxon>Ascomycota</taxon>
        <taxon>Pezizomycotina</taxon>
        <taxon>Eurotiomycetes</taxon>
        <taxon>Chaetothyriomycetidae</taxon>
        <taxon>Chaetothyriales</taxon>
        <taxon>Herpotrichiellaceae</taxon>
        <taxon>Fonsecaea</taxon>
    </lineage>
</organism>
<sequence>MQVGETAEVRERRRVQNRLAQQAFRARQKIRVEALESEWARLRRLHEDLNEACSQQATEIKQLQSRVEELLRDIEVLKATQEFERNWSSPPTTPEQQYRLASVLTVAEAELRNFFIEGGISDFPEFPESFRSHYSI</sequence>
<dbReference type="InterPro" id="IPR046347">
    <property type="entry name" value="bZIP_sf"/>
</dbReference>
<evidence type="ECO:0000313" key="3">
    <source>
        <dbReference type="EMBL" id="OAP57590.1"/>
    </source>
</evidence>
<dbReference type="RefSeq" id="XP_018690957.1">
    <property type="nucleotide sequence ID" value="XM_018839836.1"/>
</dbReference>
<dbReference type="Pfam" id="PF00170">
    <property type="entry name" value="bZIP_1"/>
    <property type="match status" value="1"/>
</dbReference>
<reference evidence="3 4" key="1">
    <citation type="submission" date="2016-04" db="EMBL/GenBank/DDBJ databases">
        <title>Draft genome of Fonsecaea erecta CBS 125763.</title>
        <authorList>
            <person name="Weiss V.A."/>
            <person name="Vicente V.A."/>
            <person name="Raittz R.T."/>
            <person name="Moreno L.F."/>
            <person name="De Souza E.M."/>
            <person name="Pedrosa F.O."/>
            <person name="Steffens M.B."/>
            <person name="Faoro H."/>
            <person name="Tadra-Sfeir M.Z."/>
            <person name="Najafzadeh M.J."/>
            <person name="Felipe M.S."/>
            <person name="Teixeira M."/>
            <person name="Sun J."/>
            <person name="Xi L."/>
            <person name="Gomes R."/>
            <person name="De Azevedo C.M."/>
            <person name="Salgado C.G."/>
            <person name="Da Silva M.B."/>
            <person name="Nascimento M.F."/>
            <person name="Queiroz-Telles F."/>
            <person name="Attili D.S."/>
            <person name="Gorbushina A."/>
        </authorList>
    </citation>
    <scope>NUCLEOTIDE SEQUENCE [LARGE SCALE GENOMIC DNA]</scope>
    <source>
        <strain evidence="3 4">CBS 125763</strain>
    </source>
</reference>
<protein>
    <recommendedName>
        <fullName evidence="2">BZIP domain-containing protein</fullName>
    </recommendedName>
</protein>
<gene>
    <name evidence="3" type="ORF">AYL99_08328</name>
</gene>
<evidence type="ECO:0000259" key="2">
    <source>
        <dbReference type="PROSITE" id="PS50217"/>
    </source>
</evidence>
<dbReference type="Gene3D" id="1.20.5.170">
    <property type="match status" value="1"/>
</dbReference>
<proteinExistence type="predicted"/>
<dbReference type="AlphaFoldDB" id="A0A178ZCS1"/>
<comment type="caution">
    <text evidence="3">The sequence shown here is derived from an EMBL/GenBank/DDBJ whole genome shotgun (WGS) entry which is preliminary data.</text>
</comment>
<evidence type="ECO:0000313" key="4">
    <source>
        <dbReference type="Proteomes" id="UP000078343"/>
    </source>
</evidence>
<dbReference type="Proteomes" id="UP000078343">
    <property type="component" value="Unassembled WGS sequence"/>
</dbReference>
<dbReference type="GO" id="GO:0003700">
    <property type="term" value="F:DNA-binding transcription factor activity"/>
    <property type="evidence" value="ECO:0007669"/>
    <property type="project" value="InterPro"/>
</dbReference>
<dbReference type="CDD" id="cd14688">
    <property type="entry name" value="bZIP_YAP"/>
    <property type="match status" value="1"/>
</dbReference>
<dbReference type="GeneID" id="30012496"/>
<dbReference type="OrthoDB" id="4155149at2759"/>
<accession>A0A178ZCS1</accession>
<dbReference type="SUPFAM" id="SSF57959">
    <property type="entry name" value="Leucine zipper domain"/>
    <property type="match status" value="1"/>
</dbReference>
<feature type="coiled-coil region" evidence="1">
    <location>
        <begin position="32"/>
        <end position="80"/>
    </location>
</feature>